<name>A0A807LJ34_9ENTR</name>
<dbReference type="Proteomes" id="UP000187148">
    <property type="component" value="Chromosome"/>
</dbReference>
<keyword evidence="4" id="KW-1185">Reference proteome</keyword>
<gene>
    <name evidence="3" type="ORF">BWI95_13720</name>
</gene>
<feature type="transmembrane region" description="Helical" evidence="1">
    <location>
        <begin position="21"/>
        <end position="40"/>
    </location>
</feature>
<evidence type="ECO:0000256" key="1">
    <source>
        <dbReference type="SAM" id="Phobius"/>
    </source>
</evidence>
<evidence type="ECO:0000313" key="3">
    <source>
        <dbReference type="EMBL" id="APZ06028.1"/>
    </source>
</evidence>
<dbReference type="InterPro" id="IPR008962">
    <property type="entry name" value="PapD-like_sf"/>
</dbReference>
<feature type="domain" description="Pili assembly chaperone N-terminal" evidence="2">
    <location>
        <begin position="59"/>
        <end position="165"/>
    </location>
</feature>
<evidence type="ECO:0000259" key="2">
    <source>
        <dbReference type="Pfam" id="PF00345"/>
    </source>
</evidence>
<accession>A0A807LJ34</accession>
<dbReference type="GO" id="GO:0030288">
    <property type="term" value="C:outer membrane-bounded periplasmic space"/>
    <property type="evidence" value="ECO:0007669"/>
    <property type="project" value="InterPro"/>
</dbReference>
<dbReference type="KEGG" id="kco:BWI95_13720"/>
<dbReference type="SUPFAM" id="SSF49354">
    <property type="entry name" value="PapD-like"/>
    <property type="match status" value="1"/>
</dbReference>
<evidence type="ECO:0000313" key="4">
    <source>
        <dbReference type="Proteomes" id="UP000187148"/>
    </source>
</evidence>
<organism evidence="3 4">
    <name type="scientific">Kosakonia cowanii JCM 10956 = DSM 18146</name>
    <dbReference type="NCBI Taxonomy" id="1300165"/>
    <lineage>
        <taxon>Bacteria</taxon>
        <taxon>Pseudomonadati</taxon>
        <taxon>Pseudomonadota</taxon>
        <taxon>Gammaproteobacteria</taxon>
        <taxon>Enterobacterales</taxon>
        <taxon>Enterobacteriaceae</taxon>
        <taxon>Kosakonia</taxon>
    </lineage>
</organism>
<dbReference type="InterPro" id="IPR016147">
    <property type="entry name" value="Pili_assmbl_chaperone_N"/>
</dbReference>
<keyword evidence="1" id="KW-0812">Transmembrane</keyword>
<dbReference type="GO" id="GO:0071555">
    <property type="term" value="P:cell wall organization"/>
    <property type="evidence" value="ECO:0007669"/>
    <property type="project" value="InterPro"/>
</dbReference>
<proteinExistence type="predicted"/>
<keyword evidence="1" id="KW-0472">Membrane</keyword>
<reference evidence="3 4" key="1">
    <citation type="submission" date="2017-01" db="EMBL/GenBank/DDBJ databases">
        <authorList>
            <person name="Cao J.-M."/>
        </authorList>
    </citation>
    <scope>NUCLEOTIDE SEQUENCE [LARGE SCALE GENOMIC DNA]</scope>
    <source>
        <strain evidence="3 4">888-76</strain>
    </source>
</reference>
<dbReference type="InterPro" id="IPR013783">
    <property type="entry name" value="Ig-like_fold"/>
</dbReference>
<dbReference type="AlphaFoldDB" id="A0A807LJ34"/>
<protein>
    <recommendedName>
        <fullName evidence="2">Pili assembly chaperone N-terminal domain-containing protein</fullName>
    </recommendedName>
</protein>
<dbReference type="EMBL" id="CP019445">
    <property type="protein sequence ID" value="APZ06028.1"/>
    <property type="molecule type" value="Genomic_DNA"/>
</dbReference>
<sequence>MLAHREKLELRRPGGMLIKRVINYVCLLFWLAPFFANAIYVGNQTFSIDAGSNMFAKLVINNNKSARLYRITIRAIDSPGISEVYSQPADGELLFAPRQMMLQPGESDFFKFYYHGPADDKERYYRVAFEEIPPQNKISKNANDSIISMAPIIVMDTILVVRPRKINFKWSLNHSTGEVANNGNTWFKALLKPGCGANEDASTTWYLRPGESLHSGHVKQAGEIFILYNDAFIKIYDECT</sequence>
<dbReference type="Pfam" id="PF00345">
    <property type="entry name" value="PapD_N"/>
    <property type="match status" value="1"/>
</dbReference>
<dbReference type="Gene3D" id="2.60.40.10">
    <property type="entry name" value="Immunoglobulins"/>
    <property type="match status" value="1"/>
</dbReference>
<keyword evidence="1" id="KW-1133">Transmembrane helix</keyword>